<comment type="similarity">
    <text evidence="7 8">Belongs to the PINc/VapC protein family.</text>
</comment>
<evidence type="ECO:0000313" key="11">
    <source>
        <dbReference type="Proteomes" id="UP000007881"/>
    </source>
</evidence>
<keyword evidence="5 8" id="KW-0378">Hydrolase</keyword>
<dbReference type="eggNOG" id="COG1487">
    <property type="taxonomic scope" value="Bacteria"/>
</dbReference>
<evidence type="ECO:0000256" key="7">
    <source>
        <dbReference type="ARBA" id="ARBA00038093"/>
    </source>
</evidence>
<dbReference type="KEGG" id="phm:PSMK_31850"/>
<evidence type="ECO:0000256" key="6">
    <source>
        <dbReference type="ARBA" id="ARBA00022842"/>
    </source>
</evidence>
<comment type="cofactor">
    <cofactor evidence="1 8">
        <name>Mg(2+)</name>
        <dbReference type="ChEBI" id="CHEBI:18420"/>
    </cofactor>
</comment>
<dbReference type="EC" id="3.1.-.-" evidence="8"/>
<dbReference type="InterPro" id="IPR002716">
    <property type="entry name" value="PIN_dom"/>
</dbReference>
<reference evidence="10 11" key="1">
    <citation type="submission" date="2012-02" db="EMBL/GenBank/DDBJ databases">
        <title>Complete genome sequence of Phycisphaera mikurensis NBRC 102666.</title>
        <authorList>
            <person name="Ankai A."/>
            <person name="Hosoyama A."/>
            <person name="Terui Y."/>
            <person name="Sekine M."/>
            <person name="Fukai R."/>
            <person name="Kato Y."/>
            <person name="Nakamura S."/>
            <person name="Yamada-Narita S."/>
            <person name="Kawakoshi A."/>
            <person name="Fukunaga Y."/>
            <person name="Yamazaki S."/>
            <person name="Fujita N."/>
        </authorList>
    </citation>
    <scope>NUCLEOTIDE SEQUENCE [LARGE SCALE GENOMIC DNA]</scope>
    <source>
        <strain evidence="11">NBRC 102666 / KCTC 22515 / FYK2301M01</strain>
    </source>
</reference>
<dbReference type="HAMAP" id="MF_00265">
    <property type="entry name" value="VapC_Nob1"/>
    <property type="match status" value="1"/>
</dbReference>
<keyword evidence="6 8" id="KW-0460">Magnesium</keyword>
<keyword evidence="4 8" id="KW-0479">Metal-binding</keyword>
<dbReference type="InterPro" id="IPR022907">
    <property type="entry name" value="VapC_family"/>
</dbReference>
<gene>
    <name evidence="8" type="primary">vapC</name>
    <name evidence="10" type="ordered locus">PSMK_31850</name>
</gene>
<dbReference type="SUPFAM" id="SSF88723">
    <property type="entry name" value="PIN domain-like"/>
    <property type="match status" value="1"/>
</dbReference>
<proteinExistence type="inferred from homology"/>
<keyword evidence="11" id="KW-1185">Reference proteome</keyword>
<keyword evidence="3 8" id="KW-0540">Nuclease</keyword>
<evidence type="ECO:0000256" key="4">
    <source>
        <dbReference type="ARBA" id="ARBA00022723"/>
    </source>
</evidence>
<evidence type="ECO:0000256" key="3">
    <source>
        <dbReference type="ARBA" id="ARBA00022722"/>
    </source>
</evidence>
<dbReference type="Gene3D" id="3.40.50.1010">
    <property type="entry name" value="5'-nuclease"/>
    <property type="match status" value="1"/>
</dbReference>
<dbReference type="RefSeq" id="WP_014438547.1">
    <property type="nucleotide sequence ID" value="NC_017080.1"/>
</dbReference>
<dbReference type="GO" id="GO:0016787">
    <property type="term" value="F:hydrolase activity"/>
    <property type="evidence" value="ECO:0007669"/>
    <property type="project" value="UniProtKB-KW"/>
</dbReference>
<feature type="binding site" evidence="8">
    <location>
        <position position="94"/>
    </location>
    <ligand>
        <name>Mg(2+)</name>
        <dbReference type="ChEBI" id="CHEBI:18420"/>
    </ligand>
</feature>
<name>I0IJA6_PHYMF</name>
<dbReference type="GO" id="GO:0090729">
    <property type="term" value="F:toxin activity"/>
    <property type="evidence" value="ECO:0007669"/>
    <property type="project" value="UniProtKB-KW"/>
</dbReference>
<keyword evidence="2 8" id="KW-1277">Toxin-antitoxin system</keyword>
<dbReference type="InterPro" id="IPR029060">
    <property type="entry name" value="PIN-like_dom_sf"/>
</dbReference>
<dbReference type="InterPro" id="IPR050556">
    <property type="entry name" value="Type_II_TA_system_RNase"/>
</dbReference>
<dbReference type="EMBL" id="AP012338">
    <property type="protein sequence ID" value="BAM05344.1"/>
    <property type="molecule type" value="Genomic_DNA"/>
</dbReference>
<evidence type="ECO:0000256" key="1">
    <source>
        <dbReference type="ARBA" id="ARBA00001946"/>
    </source>
</evidence>
<organism evidence="10 11">
    <name type="scientific">Phycisphaera mikurensis (strain NBRC 102666 / KCTC 22515 / FYK2301M01)</name>
    <dbReference type="NCBI Taxonomy" id="1142394"/>
    <lineage>
        <taxon>Bacteria</taxon>
        <taxon>Pseudomonadati</taxon>
        <taxon>Planctomycetota</taxon>
        <taxon>Phycisphaerae</taxon>
        <taxon>Phycisphaerales</taxon>
        <taxon>Phycisphaeraceae</taxon>
        <taxon>Phycisphaera</taxon>
    </lineage>
</organism>
<dbReference type="HOGENOM" id="CLU_118482_6_0_0"/>
<accession>I0IJA6</accession>
<dbReference type="STRING" id="1142394.PSMK_31850"/>
<evidence type="ECO:0000256" key="5">
    <source>
        <dbReference type="ARBA" id="ARBA00022801"/>
    </source>
</evidence>
<protein>
    <recommendedName>
        <fullName evidence="8">Ribonuclease VapC</fullName>
        <shortName evidence="8">RNase VapC</shortName>
        <ecNumber evidence="8">3.1.-.-</ecNumber>
    </recommendedName>
    <alternativeName>
        <fullName evidence="8">Toxin VapC</fullName>
    </alternativeName>
</protein>
<evidence type="ECO:0000313" key="10">
    <source>
        <dbReference type="EMBL" id="BAM05344.1"/>
    </source>
</evidence>
<dbReference type="PANTHER" id="PTHR33653:SF1">
    <property type="entry name" value="RIBONUCLEASE VAPC2"/>
    <property type="match status" value="1"/>
</dbReference>
<dbReference type="GO" id="GO:0000287">
    <property type="term" value="F:magnesium ion binding"/>
    <property type="evidence" value="ECO:0007669"/>
    <property type="project" value="UniProtKB-UniRule"/>
</dbReference>
<dbReference type="Pfam" id="PF01850">
    <property type="entry name" value="PIN"/>
    <property type="match status" value="1"/>
</dbReference>
<dbReference type="Proteomes" id="UP000007881">
    <property type="component" value="Chromosome"/>
</dbReference>
<feature type="domain" description="PIN" evidence="9">
    <location>
        <begin position="4"/>
        <end position="115"/>
    </location>
</feature>
<sequence>MKAVVDTSALVHLWRDGGRALDVVTHAVVPLATHAELMVGLEAAVDPARERRRLEGTYAALHAEVVAPNQQTAQHWARLRDQLRRKGRKLPHNDLWIAAAAIELGLPLISLDRHHQGLPGMALLP</sequence>
<dbReference type="AlphaFoldDB" id="I0IJA6"/>
<comment type="function">
    <text evidence="8">Toxic component of a toxin-antitoxin (TA) system. An RNase.</text>
</comment>
<keyword evidence="8" id="KW-0800">Toxin</keyword>
<evidence type="ECO:0000259" key="9">
    <source>
        <dbReference type="Pfam" id="PF01850"/>
    </source>
</evidence>
<evidence type="ECO:0000256" key="2">
    <source>
        <dbReference type="ARBA" id="ARBA00022649"/>
    </source>
</evidence>
<feature type="binding site" evidence="8">
    <location>
        <position position="6"/>
    </location>
    <ligand>
        <name>Mg(2+)</name>
        <dbReference type="ChEBI" id="CHEBI:18420"/>
    </ligand>
</feature>
<dbReference type="PANTHER" id="PTHR33653">
    <property type="entry name" value="RIBONUCLEASE VAPC2"/>
    <property type="match status" value="1"/>
</dbReference>
<evidence type="ECO:0000256" key="8">
    <source>
        <dbReference type="HAMAP-Rule" id="MF_00265"/>
    </source>
</evidence>
<dbReference type="GO" id="GO:0004540">
    <property type="term" value="F:RNA nuclease activity"/>
    <property type="evidence" value="ECO:0007669"/>
    <property type="project" value="InterPro"/>
</dbReference>